<dbReference type="AlphaFoldDB" id="A0A1Y0IHR6"/>
<keyword evidence="2" id="KW-1185">Reference proteome</keyword>
<evidence type="ECO:0000313" key="2">
    <source>
        <dbReference type="Proteomes" id="UP000196027"/>
    </source>
</evidence>
<dbReference type="OrthoDB" id="6076461at2"/>
<proteinExistence type="predicted"/>
<gene>
    <name evidence="1" type="ORF">OLMES_5416</name>
</gene>
<protein>
    <submittedName>
        <fullName evidence="1">Uncharacterized protein</fullName>
    </submittedName>
</protein>
<dbReference type="Proteomes" id="UP000196027">
    <property type="component" value="Chromosome"/>
</dbReference>
<reference evidence="1 2" key="1">
    <citation type="submission" date="2017-05" db="EMBL/GenBank/DDBJ databases">
        <title>Genomic insights into alkan degradation activity of Oleiphilus messinensis.</title>
        <authorList>
            <person name="Kozyavkin S.A."/>
            <person name="Slesarev A.I."/>
            <person name="Golyshin P.N."/>
            <person name="Korzhenkov A."/>
            <person name="Golyshina O.N."/>
            <person name="Toshchakov S.V."/>
        </authorList>
    </citation>
    <scope>NUCLEOTIDE SEQUENCE [LARGE SCALE GENOMIC DNA]</scope>
    <source>
        <strain evidence="1 2">ME102</strain>
    </source>
</reference>
<evidence type="ECO:0000313" key="1">
    <source>
        <dbReference type="EMBL" id="ARU59396.1"/>
    </source>
</evidence>
<name>A0A1Y0IHR6_9GAMM</name>
<dbReference type="RefSeq" id="WP_087464075.1">
    <property type="nucleotide sequence ID" value="NZ_CP021425.1"/>
</dbReference>
<sequence length="199" mass="23240">METSSSDDSLPANKDLIWDVGATHYRERATRFVRQFENRLCVFSNSVEQLYTNYSMYLPEDQERNLIIIPDPYAFHDTFHHVERECVSQTSLYIIPGEVVKRPGLFIMMPSKNSAQKPKLLPLSQVLKLFIQHRPADDPFLPVLVKGDLKPFNKHLPCLRLHRLEPNKITRMSEFSRKDLRNAIVSRLEELQEYAQGLQ</sequence>
<accession>A0A1Y0IHR6</accession>
<dbReference type="EMBL" id="CP021425">
    <property type="protein sequence ID" value="ARU59396.1"/>
    <property type="molecule type" value="Genomic_DNA"/>
</dbReference>
<dbReference type="KEGG" id="ome:OLMES_5416"/>
<organism evidence="1 2">
    <name type="scientific">Oleiphilus messinensis</name>
    <dbReference type="NCBI Taxonomy" id="141451"/>
    <lineage>
        <taxon>Bacteria</taxon>
        <taxon>Pseudomonadati</taxon>
        <taxon>Pseudomonadota</taxon>
        <taxon>Gammaproteobacteria</taxon>
        <taxon>Oceanospirillales</taxon>
        <taxon>Oleiphilaceae</taxon>
        <taxon>Oleiphilus</taxon>
    </lineage>
</organism>